<dbReference type="GO" id="GO:0000155">
    <property type="term" value="F:phosphorelay sensor kinase activity"/>
    <property type="evidence" value="ECO:0007669"/>
    <property type="project" value="InterPro"/>
</dbReference>
<dbReference type="SUPFAM" id="SSF55874">
    <property type="entry name" value="ATPase domain of HSP90 chaperone/DNA topoisomerase II/histidine kinase"/>
    <property type="match status" value="1"/>
</dbReference>
<dbReference type="RefSeq" id="WP_259312616.1">
    <property type="nucleotide sequence ID" value="NZ_CP087164.1"/>
</dbReference>
<dbReference type="SMART" id="SM00387">
    <property type="entry name" value="HATPase_c"/>
    <property type="match status" value="1"/>
</dbReference>
<dbReference type="Pfam" id="PF02518">
    <property type="entry name" value="HATPase_c"/>
    <property type="match status" value="1"/>
</dbReference>
<organism evidence="6 7">
    <name type="scientific">Capillimicrobium parvum</name>
    <dbReference type="NCBI Taxonomy" id="2884022"/>
    <lineage>
        <taxon>Bacteria</taxon>
        <taxon>Bacillati</taxon>
        <taxon>Actinomycetota</taxon>
        <taxon>Thermoleophilia</taxon>
        <taxon>Solirubrobacterales</taxon>
        <taxon>Capillimicrobiaceae</taxon>
        <taxon>Capillimicrobium</taxon>
    </lineage>
</organism>
<dbReference type="AlphaFoldDB" id="A0A9E7C2M3"/>
<protein>
    <recommendedName>
        <fullName evidence="5">Histidine kinase domain-containing protein</fullName>
    </recommendedName>
</protein>
<sequence length="419" mass="44680">MLGSILAIAVVVVGGFFALRSITVDEAKRQTRERVEAEGHLVEAAALTDGVLRGNRRALARLDDVVVGQVLAGSIVRVKVWSADGRILYSDEPSLIGRRFGLGAEERALLRTGGSDAELSDLTRPENQLERPAGKLLEAYTPIRTPDGTPVLFEIYQRFSSVSASGERLLRALAPPLLAGLAVLLLFQVPLAWSLARRLQRGHREREELLESAVDASAQERRRIAADLHDGAVQDLAGVAFGLAPLADEAERRGDADQAHALRAATARLRQGVRELRTLLVEIHPPNLATAGLEAALGDLLSPLDAAGLRTELHVDAGAPDGHDELVYRVAREALRNVAKHAQARSVRVDVAPGAGGATRLVIADDGRGFAAAERDDHETEGHMGLRLVADLAERAGGHLTIDSAPGRGTTIDLEVPAA</sequence>
<name>A0A9E7C2M3_9ACTN</name>
<dbReference type="EMBL" id="CP087164">
    <property type="protein sequence ID" value="UGS38596.1"/>
    <property type="molecule type" value="Genomic_DNA"/>
</dbReference>
<dbReference type="KEGG" id="sbae:DSM104329_05026"/>
<proteinExistence type="predicted"/>
<keyword evidence="1" id="KW-0808">Transferase</keyword>
<dbReference type="GO" id="GO:0016020">
    <property type="term" value="C:membrane"/>
    <property type="evidence" value="ECO:0007669"/>
    <property type="project" value="InterPro"/>
</dbReference>
<dbReference type="InterPro" id="IPR050482">
    <property type="entry name" value="Sensor_HK_TwoCompSys"/>
</dbReference>
<evidence type="ECO:0000259" key="5">
    <source>
        <dbReference type="PROSITE" id="PS50109"/>
    </source>
</evidence>
<dbReference type="InterPro" id="IPR036890">
    <property type="entry name" value="HATPase_C_sf"/>
</dbReference>
<feature type="domain" description="Histidine kinase" evidence="5">
    <location>
        <begin position="322"/>
        <end position="419"/>
    </location>
</feature>
<evidence type="ECO:0000313" key="6">
    <source>
        <dbReference type="EMBL" id="UGS38596.1"/>
    </source>
</evidence>
<dbReference type="InterPro" id="IPR005467">
    <property type="entry name" value="His_kinase_dom"/>
</dbReference>
<keyword evidence="3" id="KW-0902">Two-component regulatory system</keyword>
<keyword evidence="2" id="KW-0418">Kinase</keyword>
<evidence type="ECO:0000256" key="4">
    <source>
        <dbReference type="SAM" id="Phobius"/>
    </source>
</evidence>
<dbReference type="InterPro" id="IPR003594">
    <property type="entry name" value="HATPase_dom"/>
</dbReference>
<dbReference type="CDD" id="cd16917">
    <property type="entry name" value="HATPase_UhpB-NarQ-NarX-like"/>
    <property type="match status" value="1"/>
</dbReference>
<keyword evidence="7" id="KW-1185">Reference proteome</keyword>
<dbReference type="Gene3D" id="3.30.565.10">
    <property type="entry name" value="Histidine kinase-like ATPase, C-terminal domain"/>
    <property type="match status" value="1"/>
</dbReference>
<keyword evidence="4" id="KW-0472">Membrane</keyword>
<reference evidence="6" key="1">
    <citation type="journal article" date="2022" name="Int. J. Syst. Evol. Microbiol.">
        <title>Pseudomonas aegrilactucae sp. nov. and Pseudomonas morbosilactucae sp. nov., pathogens causing bacterial rot of lettuce in Japan.</title>
        <authorList>
            <person name="Sawada H."/>
            <person name="Fujikawa T."/>
            <person name="Satou M."/>
        </authorList>
    </citation>
    <scope>NUCLEOTIDE SEQUENCE</scope>
    <source>
        <strain evidence="6">0166_1</strain>
    </source>
</reference>
<keyword evidence="4" id="KW-1133">Transmembrane helix</keyword>
<dbReference type="InterPro" id="IPR011712">
    <property type="entry name" value="Sig_transdc_His_kin_sub3_dim/P"/>
</dbReference>
<dbReference type="Proteomes" id="UP001162834">
    <property type="component" value="Chromosome"/>
</dbReference>
<dbReference type="GO" id="GO:0046983">
    <property type="term" value="F:protein dimerization activity"/>
    <property type="evidence" value="ECO:0007669"/>
    <property type="project" value="InterPro"/>
</dbReference>
<dbReference type="Pfam" id="PF07730">
    <property type="entry name" value="HisKA_3"/>
    <property type="match status" value="1"/>
</dbReference>
<evidence type="ECO:0000313" key="7">
    <source>
        <dbReference type="Proteomes" id="UP001162834"/>
    </source>
</evidence>
<dbReference type="PROSITE" id="PS50109">
    <property type="entry name" value="HIS_KIN"/>
    <property type="match status" value="1"/>
</dbReference>
<accession>A0A9E7C2M3</accession>
<dbReference type="Gene3D" id="1.20.5.1930">
    <property type="match status" value="1"/>
</dbReference>
<dbReference type="PANTHER" id="PTHR24421">
    <property type="entry name" value="NITRATE/NITRITE SENSOR PROTEIN NARX-RELATED"/>
    <property type="match status" value="1"/>
</dbReference>
<gene>
    <name evidence="6" type="ORF">DSM104329_05026</name>
</gene>
<feature type="transmembrane region" description="Helical" evidence="4">
    <location>
        <begin position="177"/>
        <end position="196"/>
    </location>
</feature>
<evidence type="ECO:0000256" key="2">
    <source>
        <dbReference type="ARBA" id="ARBA00022777"/>
    </source>
</evidence>
<evidence type="ECO:0000256" key="3">
    <source>
        <dbReference type="ARBA" id="ARBA00023012"/>
    </source>
</evidence>
<keyword evidence="4" id="KW-0812">Transmembrane</keyword>
<evidence type="ECO:0000256" key="1">
    <source>
        <dbReference type="ARBA" id="ARBA00022679"/>
    </source>
</evidence>